<dbReference type="PROSITE" id="PS51221">
    <property type="entry name" value="TTL"/>
    <property type="match status" value="1"/>
</dbReference>
<dbReference type="InterPro" id="IPR004344">
    <property type="entry name" value="TTL/TTLL_fam"/>
</dbReference>
<feature type="region of interest" description="Disordered" evidence="4">
    <location>
        <begin position="227"/>
        <end position="246"/>
    </location>
</feature>
<keyword evidence="6" id="KW-1185">Reference proteome</keyword>
<sequence length="590" mass="69202">MDVKPTIKKNNNITCNIAFTRYEIVKHVGEKIFGWKLSNDEEDEKWDILWTDCAVPPEKLAKMHPYQKINHFPGMYAISRKNYLAMNLSKLKKKFPNEYNFFPRSWLYPCDLNDLKLFMQNKKNCYLIVKPEASCQGRGIFLTKKLDSIDPNGRFVVQEYLNKPYLIENLKFDLRIYVLVAGCDPLRIFVHEDGLTRFATEEYSKPTQNNFEDMCMHLTNYAVNKNNPNFVHNEDPDDDDSGHKRSLQSTYDHLSEMGYDVEALKKSIDDSIIKTLCSIQPTLAHHYRSCQPEDTANAMCFEVLGFDVILDSKGRPYVLEVNHTPSFTTDSPLDWKIKKHVIRDALVLMNITSRERKAYLKKQKELILKRAVTGKLEKDSKEERQIKSNLLKQKRDRWEQKHLGSFRKIYPSESTEVYQKYINYANDMYQEWTGGNLAKSKKVLIQEKEKEREREREKIPRKVQSVKDVKEQKKHQIIEKNKDDEIMRTRCSSIPILVSPTETERPNNTVFERLSKPSIKKYKSSRAPIFPPLVYYDDNNKPINAKQLHPTARIINGYFDSKALINRNIGFKMMAPKVFQFVFEKNSDGQ</sequence>
<evidence type="ECO:0000256" key="3">
    <source>
        <dbReference type="ARBA" id="ARBA00022840"/>
    </source>
</evidence>
<keyword evidence="3" id="KW-0067">ATP-binding</keyword>
<evidence type="ECO:0000256" key="1">
    <source>
        <dbReference type="ARBA" id="ARBA00022598"/>
    </source>
</evidence>
<evidence type="ECO:0000313" key="6">
    <source>
        <dbReference type="Proteomes" id="UP000187209"/>
    </source>
</evidence>
<evidence type="ECO:0008006" key="7">
    <source>
        <dbReference type="Google" id="ProtNLM"/>
    </source>
</evidence>
<protein>
    <recommendedName>
        <fullName evidence="7">Tubulin--tyrosine ligase-like protein 9</fullName>
    </recommendedName>
</protein>
<dbReference type="Gene3D" id="3.30.470.20">
    <property type="entry name" value="ATP-grasp fold, B domain"/>
    <property type="match status" value="1"/>
</dbReference>
<keyword evidence="1" id="KW-0436">Ligase</keyword>
<dbReference type="GO" id="GO:0015631">
    <property type="term" value="F:tubulin binding"/>
    <property type="evidence" value="ECO:0007669"/>
    <property type="project" value="TreeGrafter"/>
</dbReference>
<accession>A0A1R2AZ22</accession>
<dbReference type="GO" id="GO:0036064">
    <property type="term" value="C:ciliary basal body"/>
    <property type="evidence" value="ECO:0007669"/>
    <property type="project" value="TreeGrafter"/>
</dbReference>
<name>A0A1R2AZ22_9CILI</name>
<dbReference type="SUPFAM" id="SSF56059">
    <property type="entry name" value="Glutathione synthetase ATP-binding domain-like"/>
    <property type="match status" value="1"/>
</dbReference>
<dbReference type="Proteomes" id="UP000187209">
    <property type="component" value="Unassembled WGS sequence"/>
</dbReference>
<evidence type="ECO:0000256" key="4">
    <source>
        <dbReference type="SAM" id="MobiDB-lite"/>
    </source>
</evidence>
<reference evidence="5 6" key="1">
    <citation type="submission" date="2016-11" db="EMBL/GenBank/DDBJ databases">
        <title>The macronuclear genome of Stentor coeruleus: a giant cell with tiny introns.</title>
        <authorList>
            <person name="Slabodnick M."/>
            <person name="Ruby J.G."/>
            <person name="Reiff S.B."/>
            <person name="Swart E.C."/>
            <person name="Gosai S."/>
            <person name="Prabakaran S."/>
            <person name="Witkowska E."/>
            <person name="Larue G.E."/>
            <person name="Fisher S."/>
            <person name="Freeman R.M."/>
            <person name="Gunawardena J."/>
            <person name="Chu W."/>
            <person name="Stover N.A."/>
            <person name="Gregory B.D."/>
            <person name="Nowacki M."/>
            <person name="Derisi J."/>
            <person name="Roy S.W."/>
            <person name="Marshall W.F."/>
            <person name="Sood P."/>
        </authorList>
    </citation>
    <scope>NUCLEOTIDE SEQUENCE [LARGE SCALE GENOMIC DNA]</scope>
    <source>
        <strain evidence="5">WM001</strain>
    </source>
</reference>
<dbReference type="GO" id="GO:0005524">
    <property type="term" value="F:ATP binding"/>
    <property type="evidence" value="ECO:0007669"/>
    <property type="project" value="UniProtKB-KW"/>
</dbReference>
<evidence type="ECO:0000256" key="2">
    <source>
        <dbReference type="ARBA" id="ARBA00022741"/>
    </source>
</evidence>
<dbReference type="EMBL" id="MPUH01001158">
    <property type="protein sequence ID" value="OMJ69784.1"/>
    <property type="molecule type" value="Genomic_DNA"/>
</dbReference>
<comment type="caution">
    <text evidence="5">The sequence shown here is derived from an EMBL/GenBank/DDBJ whole genome shotgun (WGS) entry which is preliminary data.</text>
</comment>
<keyword evidence="2" id="KW-0547">Nucleotide-binding</keyword>
<evidence type="ECO:0000313" key="5">
    <source>
        <dbReference type="EMBL" id="OMJ69784.1"/>
    </source>
</evidence>
<dbReference type="OrthoDB" id="202825at2759"/>
<organism evidence="5 6">
    <name type="scientific">Stentor coeruleus</name>
    <dbReference type="NCBI Taxonomy" id="5963"/>
    <lineage>
        <taxon>Eukaryota</taxon>
        <taxon>Sar</taxon>
        <taxon>Alveolata</taxon>
        <taxon>Ciliophora</taxon>
        <taxon>Postciliodesmatophora</taxon>
        <taxon>Heterotrichea</taxon>
        <taxon>Heterotrichida</taxon>
        <taxon>Stentoridae</taxon>
        <taxon>Stentor</taxon>
    </lineage>
</organism>
<proteinExistence type="predicted"/>
<dbReference type="PANTHER" id="PTHR12241">
    <property type="entry name" value="TUBULIN POLYGLUTAMYLASE"/>
    <property type="match status" value="1"/>
</dbReference>
<dbReference type="Pfam" id="PF03133">
    <property type="entry name" value="TTL"/>
    <property type="match status" value="1"/>
</dbReference>
<gene>
    <name evidence="5" type="ORF">SteCoe_32400</name>
</gene>
<dbReference type="GO" id="GO:0070740">
    <property type="term" value="F:tubulin-glutamic acid ligase activity"/>
    <property type="evidence" value="ECO:0007669"/>
    <property type="project" value="TreeGrafter"/>
</dbReference>
<dbReference type="PANTHER" id="PTHR12241:SF147">
    <property type="entry name" value="TUBULIN POLYGLUTAMYLASE TTLL7"/>
    <property type="match status" value="1"/>
</dbReference>
<dbReference type="GO" id="GO:0000226">
    <property type="term" value="P:microtubule cytoskeleton organization"/>
    <property type="evidence" value="ECO:0007669"/>
    <property type="project" value="TreeGrafter"/>
</dbReference>
<dbReference type="AlphaFoldDB" id="A0A1R2AZ22"/>